<protein>
    <submittedName>
        <fullName evidence="1">Uncharacterized protein</fullName>
    </submittedName>
</protein>
<organism evidence="1 2">
    <name type="scientific">Penicillium nordicum</name>
    <dbReference type="NCBI Taxonomy" id="229535"/>
    <lineage>
        <taxon>Eukaryota</taxon>
        <taxon>Fungi</taxon>
        <taxon>Dikarya</taxon>
        <taxon>Ascomycota</taxon>
        <taxon>Pezizomycotina</taxon>
        <taxon>Eurotiomycetes</taxon>
        <taxon>Eurotiomycetidae</taxon>
        <taxon>Eurotiales</taxon>
        <taxon>Aspergillaceae</taxon>
        <taxon>Penicillium</taxon>
    </lineage>
</organism>
<accession>A0A0M8P681</accession>
<keyword evidence="2" id="KW-1185">Reference proteome</keyword>
<dbReference type="EMBL" id="LHQQ01000031">
    <property type="protein sequence ID" value="KOS46236.1"/>
    <property type="molecule type" value="Genomic_DNA"/>
</dbReference>
<name>A0A0M8P681_9EURO</name>
<sequence>MSERFWDLSKSNIFPCLRSISSSLAPLSPPASPPKLIHLRYRQFLYSHAARYPFNIFVVAMLGRILSL</sequence>
<proteinExistence type="predicted"/>
<evidence type="ECO:0000313" key="1">
    <source>
        <dbReference type="EMBL" id="KOS46236.1"/>
    </source>
</evidence>
<comment type="caution">
    <text evidence="1">The sequence shown here is derived from an EMBL/GenBank/DDBJ whole genome shotgun (WGS) entry which is preliminary data.</text>
</comment>
<dbReference type="Proteomes" id="UP000037696">
    <property type="component" value="Unassembled WGS sequence"/>
</dbReference>
<dbReference type="AlphaFoldDB" id="A0A0M8P681"/>
<evidence type="ECO:0000313" key="2">
    <source>
        <dbReference type="Proteomes" id="UP000037696"/>
    </source>
</evidence>
<gene>
    <name evidence="1" type="ORF">ACN38_g2774</name>
</gene>
<reference evidence="1 2" key="1">
    <citation type="submission" date="2015-08" db="EMBL/GenBank/DDBJ databases">
        <title>Genome sequencing of Penicillium nordicum.</title>
        <authorList>
            <person name="Nguyen H.D."/>
            <person name="Seifert K.A."/>
        </authorList>
    </citation>
    <scope>NUCLEOTIDE SEQUENCE [LARGE SCALE GENOMIC DNA]</scope>
    <source>
        <strain evidence="1 2">DAOMC 185683</strain>
    </source>
</reference>